<keyword evidence="4" id="KW-0813">Transport</keyword>
<dbReference type="GO" id="GO:0006888">
    <property type="term" value="P:endoplasmic reticulum to Golgi vesicle-mediated transport"/>
    <property type="evidence" value="ECO:0007669"/>
    <property type="project" value="InterPro"/>
</dbReference>
<feature type="domain" description="Ribosomal RNA-processing protein 7 C-terminal" evidence="12">
    <location>
        <begin position="365"/>
        <end position="488"/>
    </location>
</feature>
<evidence type="ECO:0000256" key="4">
    <source>
        <dbReference type="ARBA" id="ARBA00022448"/>
    </source>
</evidence>
<dbReference type="GO" id="GO:0015031">
    <property type="term" value="P:protein transport"/>
    <property type="evidence" value="ECO:0007669"/>
    <property type="project" value="UniProtKB-KW"/>
</dbReference>
<evidence type="ECO:0000313" key="14">
    <source>
        <dbReference type="Proteomes" id="UP000077202"/>
    </source>
</evidence>
<comment type="caution">
    <text evidence="13">The sequence shown here is derived from an EMBL/GenBank/DDBJ whole genome shotgun (WGS) entry which is preliminary data.</text>
</comment>
<keyword evidence="8 11" id="KW-1133">Transmembrane helix</keyword>
<dbReference type="GO" id="GO:0005793">
    <property type="term" value="C:endoplasmic reticulum-Golgi intermediate compartment"/>
    <property type="evidence" value="ECO:0007669"/>
    <property type="project" value="TreeGrafter"/>
</dbReference>
<evidence type="ECO:0000256" key="2">
    <source>
        <dbReference type="ARBA" id="ARBA00004653"/>
    </source>
</evidence>
<evidence type="ECO:0000256" key="8">
    <source>
        <dbReference type="ARBA" id="ARBA00022989"/>
    </source>
</evidence>
<sequence length="488" mass="54033">MRATGMTDRRRGPCRGGREGELPIREAAFAAAAPAAAAATMSGNPRIIPNGGFAPSAPPWGQSASSSYSAAYNDFEPQGGMPRQSGSNPANAFNDVFYGAGSGFIKSGLGVYGNKILGSGREYVQSNMSRYLSGHDLQYYFQVNDQYVKNKVKVVLFPFLHKGHWTRIAEQVAGGLTYKPPRYDINAPDLYIPIMAFATYIILCGIAQGLLGKFTSDVMGAKFTKALVGWAAEVVLLRCSLYALGSGDAPILDVVAYSGYAFVGVSFAILFRILSSYWIVPWVVGLWTGLCMAIFLVKTMKRILFAEDDRLLPVQCKCDLLTPVSIHWNSVVASELNGQITRMGAPARNEDSLTGMKKWLADYRAKRPGLDVLQREVDDFMADFDAKEEKARLEKMAAAEEEGWTLVVGNKGRKKTTDTESGVRVGAISSLAAEEKSKKQSKKETTDDFYRFQRRDARRNEVLELQKKFEEDKKRIAKMREARKFRPY</sequence>
<dbReference type="PANTHER" id="PTHR14083:SF0">
    <property type="entry name" value="YIP1D-INTERACTING FACTOR 1, ISOFORM C"/>
    <property type="match status" value="1"/>
</dbReference>
<dbReference type="PANTHER" id="PTHR14083">
    <property type="entry name" value="YIP1 INTERACTING FACTOR HOMOLOG YIF1 PROTEIN"/>
    <property type="match status" value="1"/>
</dbReference>
<evidence type="ECO:0000256" key="1">
    <source>
        <dbReference type="ARBA" id="ARBA00004477"/>
    </source>
</evidence>
<gene>
    <name evidence="13" type="ORF">AXG93_509s1250</name>
</gene>
<keyword evidence="9" id="KW-0333">Golgi apparatus</keyword>
<keyword evidence="5 11" id="KW-0812">Transmembrane</keyword>
<keyword evidence="6" id="KW-0256">Endoplasmic reticulum</keyword>
<keyword evidence="10 11" id="KW-0472">Membrane</keyword>
<keyword evidence="7" id="KW-0653">Protein transport</keyword>
<evidence type="ECO:0000256" key="6">
    <source>
        <dbReference type="ARBA" id="ARBA00022824"/>
    </source>
</evidence>
<dbReference type="Pfam" id="PF12923">
    <property type="entry name" value="RRP7"/>
    <property type="match status" value="1"/>
</dbReference>
<evidence type="ECO:0000256" key="7">
    <source>
        <dbReference type="ARBA" id="ARBA00022927"/>
    </source>
</evidence>
<feature type="transmembrane region" description="Helical" evidence="11">
    <location>
        <begin position="251"/>
        <end position="271"/>
    </location>
</feature>
<comment type="subcellular location">
    <subcellularLocation>
        <location evidence="1">Endoplasmic reticulum membrane</location>
        <topology evidence="1">Multi-pass membrane protein</topology>
    </subcellularLocation>
    <subcellularLocation>
        <location evidence="2">Golgi apparatus membrane</location>
        <topology evidence="2">Multi-pass membrane protein</topology>
    </subcellularLocation>
</comment>
<comment type="similarity">
    <text evidence="3">Belongs to the YIF1 family.</text>
</comment>
<evidence type="ECO:0000256" key="9">
    <source>
        <dbReference type="ARBA" id="ARBA00023034"/>
    </source>
</evidence>
<keyword evidence="14" id="KW-1185">Reference proteome</keyword>
<feature type="transmembrane region" description="Helical" evidence="11">
    <location>
        <begin position="190"/>
        <end position="211"/>
    </location>
</feature>
<accession>A0A176WAG6</accession>
<dbReference type="Gene3D" id="6.10.250.1770">
    <property type="match status" value="1"/>
</dbReference>
<dbReference type="GO" id="GO:0030134">
    <property type="term" value="C:COPII-coated ER to Golgi transport vesicle"/>
    <property type="evidence" value="ECO:0007669"/>
    <property type="project" value="TreeGrafter"/>
</dbReference>
<dbReference type="EMBL" id="LVLJ01001434">
    <property type="protein sequence ID" value="OAE29673.1"/>
    <property type="molecule type" value="Genomic_DNA"/>
</dbReference>
<dbReference type="InterPro" id="IPR005578">
    <property type="entry name" value="Yif1_fam"/>
</dbReference>
<dbReference type="CDD" id="cd12951">
    <property type="entry name" value="RRP7_Rrp7A"/>
    <property type="match status" value="1"/>
</dbReference>
<organism evidence="13 14">
    <name type="scientific">Marchantia polymorpha subsp. ruderalis</name>
    <dbReference type="NCBI Taxonomy" id="1480154"/>
    <lineage>
        <taxon>Eukaryota</taxon>
        <taxon>Viridiplantae</taxon>
        <taxon>Streptophyta</taxon>
        <taxon>Embryophyta</taxon>
        <taxon>Marchantiophyta</taxon>
        <taxon>Marchantiopsida</taxon>
        <taxon>Marchantiidae</taxon>
        <taxon>Marchantiales</taxon>
        <taxon>Marchantiaceae</taxon>
        <taxon>Marchantia</taxon>
    </lineage>
</organism>
<name>A0A176WAG6_MARPO</name>
<dbReference type="InterPro" id="IPR024326">
    <property type="entry name" value="RRP7_C"/>
</dbReference>
<evidence type="ECO:0000259" key="12">
    <source>
        <dbReference type="Pfam" id="PF12923"/>
    </source>
</evidence>
<evidence type="ECO:0000256" key="10">
    <source>
        <dbReference type="ARBA" id="ARBA00023136"/>
    </source>
</evidence>
<evidence type="ECO:0000256" key="3">
    <source>
        <dbReference type="ARBA" id="ARBA00009727"/>
    </source>
</evidence>
<dbReference type="Proteomes" id="UP000077202">
    <property type="component" value="Unassembled WGS sequence"/>
</dbReference>
<evidence type="ECO:0000256" key="11">
    <source>
        <dbReference type="SAM" id="Phobius"/>
    </source>
</evidence>
<evidence type="ECO:0000313" key="13">
    <source>
        <dbReference type="EMBL" id="OAE29673.1"/>
    </source>
</evidence>
<dbReference type="Pfam" id="PF03878">
    <property type="entry name" value="YIF1"/>
    <property type="match status" value="1"/>
</dbReference>
<feature type="transmembrane region" description="Helical" evidence="11">
    <location>
        <begin position="277"/>
        <end position="297"/>
    </location>
</feature>
<protein>
    <recommendedName>
        <fullName evidence="12">Ribosomal RNA-processing protein 7 C-terminal domain-containing protein</fullName>
    </recommendedName>
</protein>
<evidence type="ECO:0000256" key="5">
    <source>
        <dbReference type="ARBA" id="ARBA00022692"/>
    </source>
</evidence>
<dbReference type="GO" id="GO:0005789">
    <property type="term" value="C:endoplasmic reticulum membrane"/>
    <property type="evidence" value="ECO:0007669"/>
    <property type="project" value="UniProtKB-SubCell"/>
</dbReference>
<dbReference type="AlphaFoldDB" id="A0A176WAG6"/>
<reference evidence="13" key="1">
    <citation type="submission" date="2016-03" db="EMBL/GenBank/DDBJ databases">
        <title>Mechanisms controlling the formation of the plant cell surface in tip-growing cells are functionally conserved among land plants.</title>
        <authorList>
            <person name="Honkanen S."/>
            <person name="Jones V.A."/>
            <person name="Morieri G."/>
            <person name="Champion C."/>
            <person name="Hetherington A.J."/>
            <person name="Kelly S."/>
            <person name="Saint-Marcoux D."/>
            <person name="Proust H."/>
            <person name="Prescott H."/>
            <person name="Dolan L."/>
        </authorList>
    </citation>
    <scope>NUCLEOTIDE SEQUENCE [LARGE SCALE GENOMIC DNA]</scope>
    <source>
        <tissue evidence="13">Whole gametophyte</tissue>
    </source>
</reference>
<dbReference type="GO" id="GO:0000139">
    <property type="term" value="C:Golgi membrane"/>
    <property type="evidence" value="ECO:0007669"/>
    <property type="project" value="UniProtKB-SubCell"/>
</dbReference>
<proteinExistence type="inferred from homology"/>